<name>A0A409WNW5_9AGAR</name>
<evidence type="ECO:0008006" key="6">
    <source>
        <dbReference type="Google" id="ProtNLM"/>
    </source>
</evidence>
<dbReference type="InParanoid" id="A0A409WNW5"/>
<feature type="signal peptide" evidence="3">
    <location>
        <begin position="1"/>
        <end position="17"/>
    </location>
</feature>
<organism evidence="4 5">
    <name type="scientific">Panaeolus cyanescens</name>
    <dbReference type="NCBI Taxonomy" id="181874"/>
    <lineage>
        <taxon>Eukaryota</taxon>
        <taxon>Fungi</taxon>
        <taxon>Dikarya</taxon>
        <taxon>Basidiomycota</taxon>
        <taxon>Agaricomycotina</taxon>
        <taxon>Agaricomycetes</taxon>
        <taxon>Agaricomycetidae</taxon>
        <taxon>Agaricales</taxon>
        <taxon>Agaricineae</taxon>
        <taxon>Galeropsidaceae</taxon>
        <taxon>Panaeolus</taxon>
    </lineage>
</organism>
<evidence type="ECO:0000313" key="4">
    <source>
        <dbReference type="EMBL" id="PPQ80191.1"/>
    </source>
</evidence>
<gene>
    <name evidence="4" type="ORF">CVT24_006587</name>
</gene>
<dbReference type="Proteomes" id="UP000284842">
    <property type="component" value="Unassembled WGS sequence"/>
</dbReference>
<keyword evidence="2" id="KW-0472">Membrane</keyword>
<reference evidence="4 5" key="1">
    <citation type="journal article" date="2018" name="Evol. Lett.">
        <title>Horizontal gene cluster transfer increased hallucinogenic mushroom diversity.</title>
        <authorList>
            <person name="Reynolds H.T."/>
            <person name="Vijayakumar V."/>
            <person name="Gluck-Thaler E."/>
            <person name="Korotkin H.B."/>
            <person name="Matheny P.B."/>
            <person name="Slot J.C."/>
        </authorList>
    </citation>
    <scope>NUCLEOTIDE SEQUENCE [LARGE SCALE GENOMIC DNA]</scope>
    <source>
        <strain evidence="4 5">2629</strain>
    </source>
</reference>
<feature type="compositionally biased region" description="Polar residues" evidence="1">
    <location>
        <begin position="167"/>
        <end position="176"/>
    </location>
</feature>
<keyword evidence="2" id="KW-0812">Transmembrane</keyword>
<feature type="region of interest" description="Disordered" evidence="1">
    <location>
        <begin position="155"/>
        <end position="201"/>
    </location>
</feature>
<keyword evidence="3" id="KW-0732">Signal</keyword>
<feature type="compositionally biased region" description="Low complexity" evidence="1">
    <location>
        <begin position="177"/>
        <end position="192"/>
    </location>
</feature>
<feature type="compositionally biased region" description="Basic and acidic residues" evidence="1">
    <location>
        <begin position="293"/>
        <end position="303"/>
    </location>
</feature>
<proteinExistence type="predicted"/>
<sequence length="319" mass="34009">MSYTTLLLLILTGFVNAQDDNIPATCSASAQFSWTFNSVGASPCAVATDLANACQSGTIIPRLDINQSYAAPQPDTQTPCECSSVYYNMLSACAYCQQGTWLSWTLYSINCTQIAPAKFPLPLPPNTKVPSWAYSYSQDPDGFFPNISIIIHGNGDPDSSAVGGPTGTSSMSTPLPTDSTSHNSSMTTTSSTPLASNTSLTADTQGSHSNIGPIIGGVIAGVVALCLTSLIICRIKRKRAQRTTTTGIENHDKPRLDLDMEVSSHTMSPPFVPGKLYNPDDPSTFPQNAIDPYAEKLDSENLKYNHSPSKSYGGIPEPH</sequence>
<evidence type="ECO:0000256" key="3">
    <source>
        <dbReference type="SAM" id="SignalP"/>
    </source>
</evidence>
<dbReference type="AlphaFoldDB" id="A0A409WNW5"/>
<keyword evidence="5" id="KW-1185">Reference proteome</keyword>
<accession>A0A409WNW5</accession>
<evidence type="ECO:0000313" key="5">
    <source>
        <dbReference type="Proteomes" id="UP000284842"/>
    </source>
</evidence>
<evidence type="ECO:0000256" key="2">
    <source>
        <dbReference type="SAM" id="Phobius"/>
    </source>
</evidence>
<dbReference type="STRING" id="181874.A0A409WNW5"/>
<protein>
    <recommendedName>
        <fullName evidence="6">Mid2 domain-containing protein</fullName>
    </recommendedName>
</protein>
<feature type="region of interest" description="Disordered" evidence="1">
    <location>
        <begin position="278"/>
        <end position="319"/>
    </location>
</feature>
<evidence type="ECO:0000256" key="1">
    <source>
        <dbReference type="SAM" id="MobiDB-lite"/>
    </source>
</evidence>
<dbReference type="OrthoDB" id="2576311at2759"/>
<dbReference type="EMBL" id="NHTK01005376">
    <property type="protein sequence ID" value="PPQ80191.1"/>
    <property type="molecule type" value="Genomic_DNA"/>
</dbReference>
<feature type="chain" id="PRO_5019495569" description="Mid2 domain-containing protein" evidence="3">
    <location>
        <begin position="18"/>
        <end position="319"/>
    </location>
</feature>
<keyword evidence="2" id="KW-1133">Transmembrane helix</keyword>
<comment type="caution">
    <text evidence="4">The sequence shown here is derived from an EMBL/GenBank/DDBJ whole genome shotgun (WGS) entry which is preliminary data.</text>
</comment>
<feature type="transmembrane region" description="Helical" evidence="2">
    <location>
        <begin position="214"/>
        <end position="233"/>
    </location>
</feature>